<accession>A0A1K1RNF3</accession>
<evidence type="ECO:0000313" key="2">
    <source>
        <dbReference type="Proteomes" id="UP000182740"/>
    </source>
</evidence>
<keyword evidence="2" id="KW-1185">Reference proteome</keyword>
<gene>
    <name evidence="1" type="ORF">SAMN04489730_3579</name>
</gene>
<dbReference type="OrthoDB" id="6024794at2"/>
<dbReference type="Pfam" id="PF10604">
    <property type="entry name" value="Polyketide_cyc2"/>
    <property type="match status" value="1"/>
</dbReference>
<dbReference type="InterPro" id="IPR019587">
    <property type="entry name" value="Polyketide_cyclase/dehydratase"/>
</dbReference>
<dbReference type="EMBL" id="FPJG01000006">
    <property type="protein sequence ID" value="SFW73231.1"/>
    <property type="molecule type" value="Genomic_DNA"/>
</dbReference>
<dbReference type="Gene3D" id="3.30.530.20">
    <property type="match status" value="1"/>
</dbReference>
<dbReference type="CDD" id="cd07821">
    <property type="entry name" value="PYR_PYL_RCAR_like"/>
    <property type="match status" value="1"/>
</dbReference>
<name>A0A1K1RNF3_9PSEU</name>
<dbReference type="RefSeq" id="WP_072477355.1">
    <property type="nucleotide sequence ID" value="NZ_FPJG01000006.1"/>
</dbReference>
<dbReference type="Proteomes" id="UP000182740">
    <property type="component" value="Unassembled WGS sequence"/>
</dbReference>
<dbReference type="STRING" id="546364.SAMN04489730_3579"/>
<dbReference type="SUPFAM" id="SSF55961">
    <property type="entry name" value="Bet v1-like"/>
    <property type="match status" value="1"/>
</dbReference>
<dbReference type="AlphaFoldDB" id="A0A1K1RNF3"/>
<evidence type="ECO:0000313" key="1">
    <source>
        <dbReference type="EMBL" id="SFW73231.1"/>
    </source>
</evidence>
<dbReference type="InterPro" id="IPR023393">
    <property type="entry name" value="START-like_dom_sf"/>
</dbReference>
<organism evidence="1 2">
    <name type="scientific">Amycolatopsis australiensis</name>
    <dbReference type="NCBI Taxonomy" id="546364"/>
    <lineage>
        <taxon>Bacteria</taxon>
        <taxon>Bacillati</taxon>
        <taxon>Actinomycetota</taxon>
        <taxon>Actinomycetes</taxon>
        <taxon>Pseudonocardiales</taxon>
        <taxon>Pseudonocardiaceae</taxon>
        <taxon>Amycolatopsis</taxon>
    </lineage>
</organism>
<sequence>MATLRSHTVIDADADVVWRVLSDGANVADWFPAMAESTGDAEGRTVTLRDGSKLEEAVVTKDAYLRRFQYRVVGGDLAVEHHLGTVDVIDLGNGSCLVVYGTEIEPESTAAAFDGAIGEAVANLPAFFARRHGIGAAPTA</sequence>
<proteinExistence type="predicted"/>
<reference evidence="2" key="1">
    <citation type="submission" date="2016-11" db="EMBL/GenBank/DDBJ databases">
        <authorList>
            <person name="Varghese N."/>
            <person name="Submissions S."/>
        </authorList>
    </citation>
    <scope>NUCLEOTIDE SEQUENCE [LARGE SCALE GENOMIC DNA]</scope>
    <source>
        <strain evidence="2">DSM 44671</strain>
    </source>
</reference>
<protein>
    <submittedName>
        <fullName evidence="1">Polyketide cyclase / dehydrase and lipid transport</fullName>
    </submittedName>
</protein>